<gene>
    <name evidence="4" type="ORF">L1049_022629</name>
</gene>
<dbReference type="PANTHER" id="PTHR48006">
    <property type="entry name" value="LEUCINE-RICH REPEAT-CONTAINING PROTEIN DDB_G0281931-RELATED"/>
    <property type="match status" value="1"/>
</dbReference>
<dbReference type="PROSITE" id="PS00108">
    <property type="entry name" value="PROTEIN_KINASE_ST"/>
    <property type="match status" value="1"/>
</dbReference>
<dbReference type="InterPro" id="IPR051824">
    <property type="entry name" value="LRR_Rcpt-Like_S/T_Kinase"/>
</dbReference>
<dbReference type="InterPro" id="IPR001245">
    <property type="entry name" value="Ser-Thr/Tyr_kinase_cat_dom"/>
</dbReference>
<dbReference type="EMBL" id="JBBPBK010000011">
    <property type="protein sequence ID" value="KAK9275365.1"/>
    <property type="molecule type" value="Genomic_DNA"/>
</dbReference>
<organism evidence="4 5">
    <name type="scientific">Liquidambar formosana</name>
    <name type="common">Formosan gum</name>
    <dbReference type="NCBI Taxonomy" id="63359"/>
    <lineage>
        <taxon>Eukaryota</taxon>
        <taxon>Viridiplantae</taxon>
        <taxon>Streptophyta</taxon>
        <taxon>Embryophyta</taxon>
        <taxon>Tracheophyta</taxon>
        <taxon>Spermatophyta</taxon>
        <taxon>Magnoliopsida</taxon>
        <taxon>eudicotyledons</taxon>
        <taxon>Gunneridae</taxon>
        <taxon>Pentapetalae</taxon>
        <taxon>Saxifragales</taxon>
        <taxon>Altingiaceae</taxon>
        <taxon>Liquidambar</taxon>
    </lineage>
</organism>
<evidence type="ECO:0000256" key="2">
    <source>
        <dbReference type="SAM" id="SignalP"/>
    </source>
</evidence>
<dbReference type="InterPro" id="IPR008271">
    <property type="entry name" value="Ser/Thr_kinase_AS"/>
</dbReference>
<dbReference type="Proteomes" id="UP001415857">
    <property type="component" value="Unassembled WGS sequence"/>
</dbReference>
<dbReference type="InterPro" id="IPR000719">
    <property type="entry name" value="Prot_kinase_dom"/>
</dbReference>
<dbReference type="PROSITE" id="PS50011">
    <property type="entry name" value="PROTEIN_KINASE_DOM"/>
    <property type="match status" value="1"/>
</dbReference>
<dbReference type="GO" id="GO:0004672">
    <property type="term" value="F:protein kinase activity"/>
    <property type="evidence" value="ECO:0007669"/>
    <property type="project" value="InterPro"/>
</dbReference>
<keyword evidence="5" id="KW-1185">Reference proteome</keyword>
<evidence type="ECO:0000313" key="4">
    <source>
        <dbReference type="EMBL" id="KAK9275365.1"/>
    </source>
</evidence>
<feature type="chain" id="PRO_5042843486" description="Protein kinase domain-containing protein" evidence="2">
    <location>
        <begin position="24"/>
        <end position="550"/>
    </location>
</feature>
<protein>
    <recommendedName>
        <fullName evidence="3">Protein kinase domain-containing protein</fullName>
    </recommendedName>
</protein>
<dbReference type="SMART" id="SM00220">
    <property type="entry name" value="S_TKc"/>
    <property type="match status" value="1"/>
</dbReference>
<accession>A0AAP0WRT5</accession>
<dbReference type="Pfam" id="PF19160">
    <property type="entry name" value="SPARK"/>
    <property type="match status" value="1"/>
</dbReference>
<dbReference type="PANTHER" id="PTHR48006:SF88">
    <property type="entry name" value="LRR RECEPTOR-LIKE KINASE FAMILY PROTEIN"/>
    <property type="match status" value="1"/>
</dbReference>
<dbReference type="AlphaFoldDB" id="A0AAP0WRT5"/>
<feature type="domain" description="Protein kinase" evidence="3">
    <location>
        <begin position="303"/>
        <end position="550"/>
    </location>
</feature>
<comment type="caution">
    <text evidence="4">The sequence shown here is derived from an EMBL/GenBank/DDBJ whole genome shotgun (WGS) entry which is preliminary data.</text>
</comment>
<dbReference type="Pfam" id="PF07714">
    <property type="entry name" value="PK_Tyr_Ser-Thr"/>
    <property type="match status" value="1"/>
</dbReference>
<dbReference type="Gene3D" id="1.10.510.10">
    <property type="entry name" value="Transferase(Phosphotransferase) domain 1"/>
    <property type="match status" value="2"/>
</dbReference>
<dbReference type="GO" id="GO:0016020">
    <property type="term" value="C:membrane"/>
    <property type="evidence" value="ECO:0007669"/>
    <property type="project" value="UniProtKB-SubCell"/>
</dbReference>
<dbReference type="SUPFAM" id="SSF56112">
    <property type="entry name" value="Protein kinase-like (PK-like)"/>
    <property type="match status" value="1"/>
</dbReference>
<evidence type="ECO:0000256" key="1">
    <source>
        <dbReference type="ARBA" id="ARBA00004479"/>
    </source>
</evidence>
<keyword evidence="2" id="KW-0732">Signal</keyword>
<comment type="subcellular location">
    <subcellularLocation>
        <location evidence="1">Membrane</location>
        <topology evidence="1">Single-pass type I membrane protein</topology>
    </subcellularLocation>
</comment>
<feature type="signal peptide" evidence="2">
    <location>
        <begin position="1"/>
        <end position="23"/>
    </location>
</feature>
<name>A0AAP0WRT5_LIQFO</name>
<dbReference type="InterPro" id="IPR043891">
    <property type="entry name" value="SPARK"/>
</dbReference>
<proteinExistence type="predicted"/>
<evidence type="ECO:0000313" key="5">
    <source>
        <dbReference type="Proteomes" id="UP001415857"/>
    </source>
</evidence>
<sequence>MATPHLFFFFSLIFLCNPHKIHSSTCTLDFSQFPYEAQAECFDIAASSFPVLSAQTCCRSALQSLFQSMAISANKSRSTFLEPAEAQDCSTTFQSLHNRIDLSSCGLQNFISASTINSCSKDVDSVINALGNERYNALQSNCGGLSSANYSDDACFNCLGSYRESLQALREADGSNGRGCGEALLVSLASSNIDSPNWVHGTFSCLWDEIEFPWPDQNQNKGHLLGSRKLLAIITVAVCLVIITPILYKITRKQLNDASEKEMDSLSVIILKKRLEDESRITFTCSDLYVFSQDEMKKATNSFDHLNLIREGTTGKFYVGIMPSGMRAAIKRINDGVKLHDFIDEICRKAKIRHPNLVSTLGYCDRSADQCLVYEYCVNGDLERWLLGERRTPILTWEHRLRISIEIARGLWFLHNNRLEKMVHGDIKLTNILLNEKLEAKLSDSIFSKSKQKGPNGLDTMANDVFNFGVVLLQILTGRKPTSLVNEAREAVLKGGDIIAMADPHLDGAYISAEFQTILSLAVLCTTPNERERPHMDEILRKLEETQILV</sequence>
<dbReference type="GO" id="GO:0005524">
    <property type="term" value="F:ATP binding"/>
    <property type="evidence" value="ECO:0007669"/>
    <property type="project" value="InterPro"/>
</dbReference>
<dbReference type="InterPro" id="IPR011009">
    <property type="entry name" value="Kinase-like_dom_sf"/>
</dbReference>
<dbReference type="Gene3D" id="3.30.200.20">
    <property type="entry name" value="Phosphorylase Kinase, domain 1"/>
    <property type="match status" value="1"/>
</dbReference>
<evidence type="ECO:0000259" key="3">
    <source>
        <dbReference type="PROSITE" id="PS50011"/>
    </source>
</evidence>
<reference evidence="4 5" key="1">
    <citation type="journal article" date="2024" name="Plant J.">
        <title>Genome sequences and population genomics reveal climatic adaptation and genomic divergence between two closely related sweetgum species.</title>
        <authorList>
            <person name="Xu W.Q."/>
            <person name="Ren C.Q."/>
            <person name="Zhang X.Y."/>
            <person name="Comes H.P."/>
            <person name="Liu X.H."/>
            <person name="Li Y.G."/>
            <person name="Kettle C.J."/>
            <person name="Jalonen R."/>
            <person name="Gaisberger H."/>
            <person name="Ma Y.Z."/>
            <person name="Qiu Y.X."/>
        </authorList>
    </citation>
    <scope>NUCLEOTIDE SEQUENCE [LARGE SCALE GENOMIC DNA]</scope>
    <source>
        <strain evidence="4">Hangzhou</strain>
    </source>
</reference>